<evidence type="ECO:0000313" key="2">
    <source>
        <dbReference type="Proteomes" id="UP001549257"/>
    </source>
</evidence>
<dbReference type="RefSeq" id="WP_354025459.1">
    <property type="nucleotide sequence ID" value="NZ_JBEPSJ010000003.1"/>
</dbReference>
<dbReference type="SUPFAM" id="SSF51569">
    <property type="entry name" value="Aldolase"/>
    <property type="match status" value="1"/>
</dbReference>
<reference evidence="1 2" key="1">
    <citation type="submission" date="2024-06" db="EMBL/GenBank/DDBJ databases">
        <title>Sorghum-associated microbial communities from plants grown in Nebraska, USA.</title>
        <authorList>
            <person name="Schachtman D."/>
        </authorList>
    </citation>
    <scope>NUCLEOTIDE SEQUENCE [LARGE SCALE GENOMIC DNA]</scope>
    <source>
        <strain evidence="1 2">2857</strain>
    </source>
</reference>
<dbReference type="Proteomes" id="UP001549257">
    <property type="component" value="Unassembled WGS sequence"/>
</dbReference>
<dbReference type="InterPro" id="IPR009334">
    <property type="entry name" value="DUF993"/>
</dbReference>
<organism evidence="1 2">
    <name type="scientific">Conyzicola nivalis</name>
    <dbReference type="NCBI Taxonomy" id="1477021"/>
    <lineage>
        <taxon>Bacteria</taxon>
        <taxon>Bacillati</taxon>
        <taxon>Actinomycetota</taxon>
        <taxon>Actinomycetes</taxon>
        <taxon>Micrococcales</taxon>
        <taxon>Microbacteriaceae</taxon>
        <taxon>Conyzicola</taxon>
    </lineage>
</organism>
<dbReference type="Gene3D" id="3.20.20.70">
    <property type="entry name" value="Aldolase class I"/>
    <property type="match status" value="1"/>
</dbReference>
<dbReference type="InterPro" id="IPR013785">
    <property type="entry name" value="Aldolase_TIM"/>
</dbReference>
<protein>
    <recommendedName>
        <fullName evidence="3">Dihydrodipicolinate synthase family protein</fullName>
    </recommendedName>
</protein>
<dbReference type="Pfam" id="PF06187">
    <property type="entry name" value="DUF993"/>
    <property type="match status" value="1"/>
</dbReference>
<keyword evidence="2" id="KW-1185">Reference proteome</keyword>
<dbReference type="EMBL" id="JBEPSJ010000003">
    <property type="protein sequence ID" value="MET4583300.1"/>
    <property type="molecule type" value="Genomic_DNA"/>
</dbReference>
<comment type="caution">
    <text evidence="1">The sequence shown here is derived from an EMBL/GenBank/DDBJ whole genome shotgun (WGS) entry which is preliminary data.</text>
</comment>
<evidence type="ECO:0008006" key="3">
    <source>
        <dbReference type="Google" id="ProtNLM"/>
    </source>
</evidence>
<sequence length="386" mass="40777">MTDLLLIDAAGVSSSVALKPAPAFTKPTAPLTSRVAYAAAHVIPKKHADNTPGQPADIDWDATIAFRRHVWSWGLGVADAMDTAQRNMGLDARATRELVTRSAQAAREEGGALVVGVNTDHVDAEVISLDEVIDAYKEQLHFTEDAGAGVVLMASRHLARAAQSAEDYLRVYREVLGAASTPVILHWLGAAFDPTLASYFGSTDSAAASATVLEIITENAGHVSGIKMSLLDPFAEIAVRAQLPPTATMFTGDDFNYVGLIAGTGGKHSDALLGAFAALAPSASAAIQALDAGDNGEYESILGPTEDLSRQIFAAPTFYYKTGVAFMSWLNGHQDAFSMVGGLHSARSLPHLSEIVRLANRSGALERPDLAAERWNALLKLNSLGE</sequence>
<accession>A0ABV2QQS7</accession>
<evidence type="ECO:0000313" key="1">
    <source>
        <dbReference type="EMBL" id="MET4583300.1"/>
    </source>
</evidence>
<gene>
    <name evidence="1" type="ORF">ABIE21_002819</name>
</gene>
<proteinExistence type="predicted"/>
<name>A0ABV2QQS7_9MICO</name>